<name>A0A317CTJ7_9GAMM</name>
<feature type="region of interest" description="Disordered" evidence="1">
    <location>
        <begin position="166"/>
        <end position="208"/>
    </location>
</feature>
<proteinExistence type="predicted"/>
<protein>
    <submittedName>
        <fullName evidence="3">Uncharacterized protein</fullName>
    </submittedName>
</protein>
<keyword evidence="4" id="KW-1185">Reference proteome</keyword>
<accession>A0A317CTJ7</accession>
<evidence type="ECO:0000256" key="1">
    <source>
        <dbReference type="SAM" id="MobiDB-lite"/>
    </source>
</evidence>
<organism evidence="3 4">
    <name type="scientific">Leucothrix pacifica</name>
    <dbReference type="NCBI Taxonomy" id="1247513"/>
    <lineage>
        <taxon>Bacteria</taxon>
        <taxon>Pseudomonadati</taxon>
        <taxon>Pseudomonadota</taxon>
        <taxon>Gammaproteobacteria</taxon>
        <taxon>Thiotrichales</taxon>
        <taxon>Thiotrichaceae</taxon>
        <taxon>Leucothrix</taxon>
    </lineage>
</organism>
<evidence type="ECO:0000256" key="2">
    <source>
        <dbReference type="SAM" id="SignalP"/>
    </source>
</evidence>
<feature type="signal peptide" evidence="2">
    <location>
        <begin position="1"/>
        <end position="24"/>
    </location>
</feature>
<evidence type="ECO:0000313" key="3">
    <source>
        <dbReference type="EMBL" id="PWQ99770.1"/>
    </source>
</evidence>
<dbReference type="EMBL" id="QGKM01000008">
    <property type="protein sequence ID" value="PWQ99770.1"/>
    <property type="molecule type" value="Genomic_DNA"/>
</dbReference>
<gene>
    <name evidence="3" type="ORF">DKW60_04660</name>
</gene>
<dbReference type="AlphaFoldDB" id="A0A317CTJ7"/>
<dbReference type="Proteomes" id="UP000245539">
    <property type="component" value="Unassembled WGS sequence"/>
</dbReference>
<dbReference type="OrthoDB" id="1270961at2"/>
<feature type="compositionally biased region" description="Polar residues" evidence="1">
    <location>
        <begin position="166"/>
        <end position="181"/>
    </location>
</feature>
<keyword evidence="2" id="KW-0732">Signal</keyword>
<feature type="chain" id="PRO_5016296576" evidence="2">
    <location>
        <begin position="25"/>
        <end position="225"/>
    </location>
</feature>
<dbReference type="RefSeq" id="WP_109836504.1">
    <property type="nucleotide sequence ID" value="NZ_QGKM01000008.1"/>
</dbReference>
<comment type="caution">
    <text evidence="3">The sequence shown here is derived from an EMBL/GenBank/DDBJ whole genome shotgun (WGS) entry which is preliminary data.</text>
</comment>
<sequence>MKQSNKCSLGILLSAILVSQPGVADTHASKNSETKPLTSLLALDNKDRECKLIVNQNNQATQSINLLLGSPCYWVTAENDSKTEPLTHSYPDLNIDAVALVAGGKLDWTDEKKTYHKLPTDQQCSQFLQGVIISSDEVLAIDAKMEAPHCQGLSVDEKVFRQVTESGNRYASTPPSLSTDIATPETLPEKPPSENQLQITEEPSKDDSLLGSIQKTIKKLFSSGD</sequence>
<reference evidence="3 4" key="1">
    <citation type="submission" date="2018-05" db="EMBL/GenBank/DDBJ databases">
        <title>Leucothrix arctica sp. nov., isolated from Arctic seawater.</title>
        <authorList>
            <person name="Choi A."/>
            <person name="Baek K."/>
        </authorList>
    </citation>
    <scope>NUCLEOTIDE SEQUENCE [LARGE SCALE GENOMIC DNA]</scope>
    <source>
        <strain evidence="3 4">JCM 18388</strain>
    </source>
</reference>
<evidence type="ECO:0000313" key="4">
    <source>
        <dbReference type="Proteomes" id="UP000245539"/>
    </source>
</evidence>